<keyword evidence="2" id="KW-1185">Reference proteome</keyword>
<evidence type="ECO:0000313" key="2">
    <source>
        <dbReference type="Proteomes" id="UP001500367"/>
    </source>
</evidence>
<dbReference type="EMBL" id="BAABCT010000005">
    <property type="protein sequence ID" value="GAA4074087.1"/>
    <property type="molecule type" value="Genomic_DNA"/>
</dbReference>
<evidence type="ECO:0000313" key="1">
    <source>
        <dbReference type="EMBL" id="GAA4074087.1"/>
    </source>
</evidence>
<reference evidence="2" key="1">
    <citation type="journal article" date="2019" name="Int. J. Syst. Evol. Microbiol.">
        <title>The Global Catalogue of Microorganisms (GCM) 10K type strain sequencing project: providing services to taxonomists for standard genome sequencing and annotation.</title>
        <authorList>
            <consortium name="The Broad Institute Genomics Platform"/>
            <consortium name="The Broad Institute Genome Sequencing Center for Infectious Disease"/>
            <person name="Wu L."/>
            <person name="Ma J."/>
        </authorList>
    </citation>
    <scope>NUCLEOTIDE SEQUENCE [LARGE SCALE GENOMIC DNA]</scope>
    <source>
        <strain evidence="2">JCM 17069</strain>
    </source>
</reference>
<accession>A0ABP7VVX1</accession>
<protein>
    <submittedName>
        <fullName evidence="1">Uncharacterized protein</fullName>
    </submittedName>
</protein>
<sequence length="117" mass="13329">MIQIDLIEILLKRLKSTGWIQNGGYAIRENPRVLDRFGIRIAVVKPIRIDPFKILQDEIDKFFTSLISIIKKNGIKNIFLPGGGPIPIPQFFLDFCRENGINITVVTDENIDSLNSF</sequence>
<gene>
    <name evidence="1" type="ORF">GCM10022389_19540</name>
</gene>
<name>A0ABP7VVX1_9FLAO</name>
<dbReference type="RefSeq" id="WP_344816524.1">
    <property type="nucleotide sequence ID" value="NZ_BAABCT010000005.1"/>
</dbReference>
<proteinExistence type="predicted"/>
<dbReference type="Proteomes" id="UP001500367">
    <property type="component" value="Unassembled WGS sequence"/>
</dbReference>
<comment type="caution">
    <text evidence="1">The sequence shown here is derived from an EMBL/GenBank/DDBJ whole genome shotgun (WGS) entry which is preliminary data.</text>
</comment>
<organism evidence="1 2">
    <name type="scientific">Flavobacterium cheonanense</name>
    <dbReference type="NCBI Taxonomy" id="706183"/>
    <lineage>
        <taxon>Bacteria</taxon>
        <taxon>Pseudomonadati</taxon>
        <taxon>Bacteroidota</taxon>
        <taxon>Flavobacteriia</taxon>
        <taxon>Flavobacteriales</taxon>
        <taxon>Flavobacteriaceae</taxon>
        <taxon>Flavobacterium</taxon>
    </lineage>
</organism>